<dbReference type="EMBL" id="CAJVPI010000165">
    <property type="protein sequence ID" value="CAG8492764.1"/>
    <property type="molecule type" value="Genomic_DNA"/>
</dbReference>
<comment type="caution">
    <text evidence="1">The sequence shown here is derived from an EMBL/GenBank/DDBJ whole genome shotgun (WGS) entry which is preliminary data.</text>
</comment>
<evidence type="ECO:0000313" key="2">
    <source>
        <dbReference type="Proteomes" id="UP000789739"/>
    </source>
</evidence>
<proteinExistence type="predicted"/>
<organism evidence="1 2">
    <name type="scientific">Paraglomus brasilianum</name>
    <dbReference type="NCBI Taxonomy" id="144538"/>
    <lineage>
        <taxon>Eukaryota</taxon>
        <taxon>Fungi</taxon>
        <taxon>Fungi incertae sedis</taxon>
        <taxon>Mucoromycota</taxon>
        <taxon>Glomeromycotina</taxon>
        <taxon>Glomeromycetes</taxon>
        <taxon>Paraglomerales</taxon>
        <taxon>Paraglomeraceae</taxon>
        <taxon>Paraglomus</taxon>
    </lineage>
</organism>
<sequence length="94" mass="10662">MSYFSRRGSSASALSSFSIAVTSQSSRRSSVASLSDFDQDHQDADKLAFQECIEIIDANVEDVITNKADAREKKWWKDGNYKIIDEERLPLNNR</sequence>
<evidence type="ECO:0000313" key="1">
    <source>
        <dbReference type="EMBL" id="CAG8492764.1"/>
    </source>
</evidence>
<protein>
    <submittedName>
        <fullName evidence="1">9715_t:CDS:1</fullName>
    </submittedName>
</protein>
<reference evidence="1" key="1">
    <citation type="submission" date="2021-06" db="EMBL/GenBank/DDBJ databases">
        <authorList>
            <person name="Kallberg Y."/>
            <person name="Tangrot J."/>
            <person name="Rosling A."/>
        </authorList>
    </citation>
    <scope>NUCLEOTIDE SEQUENCE</scope>
    <source>
        <strain evidence="1">BR232B</strain>
    </source>
</reference>
<gene>
    <name evidence="1" type="ORF">PBRASI_LOCUS2195</name>
</gene>
<dbReference type="AlphaFoldDB" id="A0A9N8ZG27"/>
<dbReference type="OrthoDB" id="2441314at2759"/>
<accession>A0A9N8ZG27</accession>
<keyword evidence="2" id="KW-1185">Reference proteome</keyword>
<dbReference type="Proteomes" id="UP000789739">
    <property type="component" value="Unassembled WGS sequence"/>
</dbReference>
<name>A0A9N8ZG27_9GLOM</name>